<evidence type="ECO:0000256" key="3">
    <source>
        <dbReference type="ARBA" id="ARBA00022989"/>
    </source>
</evidence>
<reference evidence="8" key="1">
    <citation type="submission" date="2021-07" db="EMBL/GenBank/DDBJ databases">
        <title>Candidatus Kaistella beijingensis sp. nov. isolated from a municipal wastewater treatment plant is involved in sludge foaming.</title>
        <authorList>
            <person name="Song Y."/>
            <person name="Liu S.-J."/>
        </authorList>
    </citation>
    <scope>NUCLEOTIDE SEQUENCE</scope>
    <source>
        <strain evidence="8">DSM 43998</strain>
    </source>
</reference>
<gene>
    <name evidence="8" type="ORF">KV203_00200</name>
</gene>
<evidence type="ECO:0000256" key="1">
    <source>
        <dbReference type="ARBA" id="ARBA00004141"/>
    </source>
</evidence>
<dbReference type="EMBL" id="CP079105">
    <property type="protein sequence ID" value="QXQ13943.1"/>
    <property type="molecule type" value="Genomic_DNA"/>
</dbReference>
<dbReference type="InterPro" id="IPR000412">
    <property type="entry name" value="ABC_2_transport"/>
</dbReference>
<feature type="transmembrane region" description="Helical" evidence="6">
    <location>
        <begin position="105"/>
        <end position="131"/>
    </location>
</feature>
<accession>A0ABX8S7Y2</accession>
<sequence>MNSVELAVGDGLTIAKRNLIKIKRVPDLLVFTIMSPVMFVLLFAYVFGAAIGEQQGTSYREFLIAGIFAQTVVFGSTWTGLGLAEDMQKGIIDRFRTLPMAPSAVLFGRTLSDVVINVISLVVMALTGLLVGWRIRTSVWDALIGFLLLLLFAYALSWVMAVVGLIIPTPEVFNNASFMVIFPLTFIANTFVDTEKLPTVLRVIAEWNPISALVQATRERFGNVNPAVPEPAVWPLQHAELTTVGWSALVLAIFVPLAIRQYQRAVGR</sequence>
<dbReference type="Proteomes" id="UP000887023">
    <property type="component" value="Chromosome"/>
</dbReference>
<keyword evidence="2 6" id="KW-0812">Transmembrane</keyword>
<evidence type="ECO:0000256" key="6">
    <source>
        <dbReference type="RuleBase" id="RU361157"/>
    </source>
</evidence>
<feature type="transmembrane region" description="Helical" evidence="6">
    <location>
        <begin position="172"/>
        <end position="192"/>
    </location>
</feature>
<keyword evidence="4 6" id="KW-0472">Membrane</keyword>
<feature type="transmembrane region" description="Helical" evidence="6">
    <location>
        <begin position="143"/>
        <end position="165"/>
    </location>
</feature>
<feature type="domain" description="ABC transmembrane type-2" evidence="7">
    <location>
        <begin position="27"/>
        <end position="265"/>
    </location>
</feature>
<evidence type="ECO:0000256" key="5">
    <source>
        <dbReference type="ARBA" id="ARBA00023251"/>
    </source>
</evidence>
<organism evidence="8 9">
    <name type="scientific">Skermania pinensis</name>
    <dbReference type="NCBI Taxonomy" id="39122"/>
    <lineage>
        <taxon>Bacteria</taxon>
        <taxon>Bacillati</taxon>
        <taxon>Actinomycetota</taxon>
        <taxon>Actinomycetes</taxon>
        <taxon>Mycobacteriales</taxon>
        <taxon>Gordoniaceae</taxon>
        <taxon>Skermania</taxon>
    </lineage>
</organism>
<dbReference type="RefSeq" id="WP_066472145.1">
    <property type="nucleotide sequence ID" value="NZ_CBCRUZ010000006.1"/>
</dbReference>
<protein>
    <recommendedName>
        <fullName evidence="6">Transport permease protein</fullName>
    </recommendedName>
</protein>
<evidence type="ECO:0000259" key="7">
    <source>
        <dbReference type="PROSITE" id="PS51012"/>
    </source>
</evidence>
<evidence type="ECO:0000313" key="9">
    <source>
        <dbReference type="Proteomes" id="UP000887023"/>
    </source>
</evidence>
<evidence type="ECO:0000256" key="2">
    <source>
        <dbReference type="ARBA" id="ARBA00022692"/>
    </source>
</evidence>
<dbReference type="PROSITE" id="PS51012">
    <property type="entry name" value="ABC_TM2"/>
    <property type="match status" value="1"/>
</dbReference>
<comment type="subcellular location">
    <subcellularLocation>
        <location evidence="6">Cell membrane</location>
        <topology evidence="6">Multi-pass membrane protein</topology>
    </subcellularLocation>
    <subcellularLocation>
        <location evidence="1">Membrane</location>
        <topology evidence="1">Multi-pass membrane protein</topology>
    </subcellularLocation>
</comment>
<dbReference type="PIRSF" id="PIRSF006648">
    <property type="entry name" value="DrrB"/>
    <property type="match status" value="1"/>
</dbReference>
<feature type="transmembrane region" description="Helical" evidence="6">
    <location>
        <begin position="63"/>
        <end position="84"/>
    </location>
</feature>
<keyword evidence="6" id="KW-0813">Transport</keyword>
<dbReference type="InterPro" id="IPR013525">
    <property type="entry name" value="ABC2_TM"/>
</dbReference>
<name>A0ABX8S7Y2_9ACTN</name>
<dbReference type="PANTHER" id="PTHR43229">
    <property type="entry name" value="NODULATION PROTEIN J"/>
    <property type="match status" value="1"/>
</dbReference>
<feature type="transmembrane region" description="Helical" evidence="6">
    <location>
        <begin position="241"/>
        <end position="259"/>
    </location>
</feature>
<keyword evidence="6" id="KW-1003">Cell membrane</keyword>
<dbReference type="InterPro" id="IPR047817">
    <property type="entry name" value="ABC2_TM_bact-type"/>
</dbReference>
<dbReference type="InterPro" id="IPR051784">
    <property type="entry name" value="Nod_factor_ABC_transporter"/>
</dbReference>
<proteinExistence type="inferred from homology"/>
<keyword evidence="3 6" id="KW-1133">Transmembrane helix</keyword>
<keyword evidence="9" id="KW-1185">Reference proteome</keyword>
<dbReference type="Pfam" id="PF01061">
    <property type="entry name" value="ABC2_membrane"/>
    <property type="match status" value="1"/>
</dbReference>
<feature type="transmembrane region" description="Helical" evidence="6">
    <location>
        <begin position="28"/>
        <end position="51"/>
    </location>
</feature>
<evidence type="ECO:0000256" key="4">
    <source>
        <dbReference type="ARBA" id="ARBA00023136"/>
    </source>
</evidence>
<dbReference type="PANTHER" id="PTHR43229:SF2">
    <property type="entry name" value="NODULATION PROTEIN J"/>
    <property type="match status" value="1"/>
</dbReference>
<comment type="similarity">
    <text evidence="6">Belongs to the ABC-2 integral membrane protein family.</text>
</comment>
<evidence type="ECO:0000313" key="8">
    <source>
        <dbReference type="EMBL" id="QXQ13943.1"/>
    </source>
</evidence>
<keyword evidence="5" id="KW-0046">Antibiotic resistance</keyword>